<comment type="caution">
    <text evidence="2">The sequence shown here is derived from an EMBL/GenBank/DDBJ whole genome shotgun (WGS) entry which is preliminary data.</text>
</comment>
<dbReference type="OrthoDB" id="108926at2759"/>
<organism evidence="2 3">
    <name type="scientific">Phytophthora lilii</name>
    <dbReference type="NCBI Taxonomy" id="2077276"/>
    <lineage>
        <taxon>Eukaryota</taxon>
        <taxon>Sar</taxon>
        <taxon>Stramenopiles</taxon>
        <taxon>Oomycota</taxon>
        <taxon>Peronosporomycetes</taxon>
        <taxon>Peronosporales</taxon>
        <taxon>Peronosporaceae</taxon>
        <taxon>Phytophthora</taxon>
    </lineage>
</organism>
<feature type="chain" id="PRO_5040945117" evidence="1">
    <location>
        <begin position="21"/>
        <end position="97"/>
    </location>
</feature>
<evidence type="ECO:0000313" key="2">
    <source>
        <dbReference type="EMBL" id="GMF14233.1"/>
    </source>
</evidence>
<protein>
    <submittedName>
        <fullName evidence="2">Unnamed protein product</fullName>
    </submittedName>
</protein>
<gene>
    <name evidence="2" type="ORF">Plil01_000461500</name>
</gene>
<reference evidence="2" key="1">
    <citation type="submission" date="2023-04" db="EMBL/GenBank/DDBJ databases">
        <title>Phytophthora lilii NBRC 32176.</title>
        <authorList>
            <person name="Ichikawa N."/>
            <person name="Sato H."/>
            <person name="Tonouchi N."/>
        </authorList>
    </citation>
    <scope>NUCLEOTIDE SEQUENCE</scope>
    <source>
        <strain evidence="2">NBRC 32176</strain>
    </source>
</reference>
<dbReference type="Proteomes" id="UP001165083">
    <property type="component" value="Unassembled WGS sequence"/>
</dbReference>
<keyword evidence="3" id="KW-1185">Reference proteome</keyword>
<proteinExistence type="predicted"/>
<keyword evidence="1" id="KW-0732">Signal</keyword>
<accession>A0A9W6THB3</accession>
<evidence type="ECO:0000256" key="1">
    <source>
        <dbReference type="SAM" id="SignalP"/>
    </source>
</evidence>
<sequence length="97" mass="10833">MRLGFVILILVAAVVDSCDASSLRHGVSAQDINDPILTASSEERRFKLSSGPITKVEPIKISLRDKILNALAKCLLPSADNCRFVYKNGRWHAKRYY</sequence>
<evidence type="ECO:0000313" key="3">
    <source>
        <dbReference type="Proteomes" id="UP001165083"/>
    </source>
</evidence>
<dbReference type="AlphaFoldDB" id="A0A9W6THB3"/>
<dbReference type="EMBL" id="BSXW01000187">
    <property type="protein sequence ID" value="GMF14233.1"/>
    <property type="molecule type" value="Genomic_DNA"/>
</dbReference>
<name>A0A9W6THB3_9STRA</name>
<feature type="signal peptide" evidence="1">
    <location>
        <begin position="1"/>
        <end position="20"/>
    </location>
</feature>